<dbReference type="Gene3D" id="3.10.129.10">
    <property type="entry name" value="Hotdog Thioesterase"/>
    <property type="match status" value="1"/>
</dbReference>
<dbReference type="AlphaFoldDB" id="A0AA37RT21"/>
<dbReference type="InterPro" id="IPR012660">
    <property type="entry name" value="YiiD_C"/>
</dbReference>
<evidence type="ECO:0000259" key="1">
    <source>
        <dbReference type="Pfam" id="PF09500"/>
    </source>
</evidence>
<sequence length="153" mass="16979">MRSDFKALAAELQQTWHQTIPLSQFMQLEVAEGLAKQLTTRTQLAPNNLNLHNTMFAGAIYTQCTLTGWGLVWWLLEQAGLKGDIVLAQADIRYSAPVTDPTPLAVCRWDGDIKELAFNPKGRLSLSLEVELYSQNTVAARFSGRFVALAQGE</sequence>
<dbReference type="EMBL" id="BSNC01000002">
    <property type="protein sequence ID" value="GLP95370.1"/>
    <property type="molecule type" value="Genomic_DNA"/>
</dbReference>
<comment type="caution">
    <text evidence="2">The sequence shown here is derived from an EMBL/GenBank/DDBJ whole genome shotgun (WGS) entry which is preliminary data.</text>
</comment>
<organism evidence="2 3">
    <name type="scientific">Paraferrimonas sedimenticola</name>
    <dbReference type="NCBI Taxonomy" id="375674"/>
    <lineage>
        <taxon>Bacteria</taxon>
        <taxon>Pseudomonadati</taxon>
        <taxon>Pseudomonadota</taxon>
        <taxon>Gammaproteobacteria</taxon>
        <taxon>Alteromonadales</taxon>
        <taxon>Ferrimonadaceae</taxon>
        <taxon>Paraferrimonas</taxon>
    </lineage>
</organism>
<name>A0AA37RT21_9GAMM</name>
<dbReference type="CDD" id="cd03440">
    <property type="entry name" value="hot_dog"/>
    <property type="match status" value="1"/>
</dbReference>
<gene>
    <name evidence="2" type="primary">yiiD</name>
    <name evidence="2" type="ORF">GCM10007895_06760</name>
</gene>
<reference evidence="2" key="1">
    <citation type="journal article" date="2014" name="Int. J. Syst. Evol. Microbiol.">
        <title>Complete genome sequence of Corynebacterium casei LMG S-19264T (=DSM 44701T), isolated from a smear-ripened cheese.</title>
        <authorList>
            <consortium name="US DOE Joint Genome Institute (JGI-PGF)"/>
            <person name="Walter F."/>
            <person name="Albersmeier A."/>
            <person name="Kalinowski J."/>
            <person name="Ruckert C."/>
        </authorList>
    </citation>
    <scope>NUCLEOTIDE SEQUENCE</scope>
    <source>
        <strain evidence="2">NBRC 101628</strain>
    </source>
</reference>
<reference evidence="2" key="2">
    <citation type="submission" date="2023-01" db="EMBL/GenBank/DDBJ databases">
        <title>Draft genome sequence of Paraferrimonas sedimenticola strain NBRC 101628.</title>
        <authorList>
            <person name="Sun Q."/>
            <person name="Mori K."/>
        </authorList>
    </citation>
    <scope>NUCLEOTIDE SEQUENCE</scope>
    <source>
        <strain evidence="2">NBRC 101628</strain>
    </source>
</reference>
<evidence type="ECO:0000313" key="2">
    <source>
        <dbReference type="EMBL" id="GLP95370.1"/>
    </source>
</evidence>
<dbReference type="InterPro" id="IPR029069">
    <property type="entry name" value="HotDog_dom_sf"/>
</dbReference>
<feature type="domain" description="Thioesterase putative" evidence="1">
    <location>
        <begin position="10"/>
        <end position="149"/>
    </location>
</feature>
<keyword evidence="3" id="KW-1185">Reference proteome</keyword>
<accession>A0AA37RT21</accession>
<protein>
    <submittedName>
        <fullName evidence="2">Thioesterase</fullName>
    </submittedName>
</protein>
<evidence type="ECO:0000313" key="3">
    <source>
        <dbReference type="Proteomes" id="UP001161422"/>
    </source>
</evidence>
<dbReference type="RefSeq" id="WP_095506690.1">
    <property type="nucleotide sequence ID" value="NZ_BSNC01000002.1"/>
</dbReference>
<proteinExistence type="predicted"/>
<dbReference type="NCBIfam" id="TIGR02447">
    <property type="entry name" value="yiiD_Cterm"/>
    <property type="match status" value="1"/>
</dbReference>
<dbReference type="Pfam" id="PF09500">
    <property type="entry name" value="YiiD_C"/>
    <property type="match status" value="1"/>
</dbReference>
<dbReference type="Proteomes" id="UP001161422">
    <property type="component" value="Unassembled WGS sequence"/>
</dbReference>
<dbReference type="SUPFAM" id="SSF54637">
    <property type="entry name" value="Thioesterase/thiol ester dehydrase-isomerase"/>
    <property type="match status" value="1"/>
</dbReference>